<comment type="subcellular location">
    <subcellularLocation>
        <location evidence="1">Membrane</location>
    </subcellularLocation>
</comment>
<sequence length="720" mass="80203">MSKFDYKKIMPRYSFIAILMTLMAVAVVAKTLYLMTAKRDYWMKVADRVKKDSVSVKPLRGNILSCDGQLMASSLPEFKLYMDFQALHDSHTDSLWNVKEDSICRCLSQIFPEQTASEFKRQFAEGRKKMSRHWPIWKRRVDYNIYSEVKLLPVFRLSQNKSGFHTEEFNARQRPYGSLAGRTVGDMFGAKDTARFGLELSYDSILRGKNGIIHRRKVLNKFLDIMDTPPIDGADIVTTIDVGIQDLAERAVLDELKEINGNVGVAIVMEVRTGDIKAIVNMEKCVDGKYREVKNHAVSDLLEPGSVFKTASIMVALDDGMVDTTYRVETGGGMWPMYGREMKDHNWRRGGYGLLTLPQTLLYSSNIGVSRIIDNYYHSDPARFVRGIYRVGLAADLQIPLLGSSPAKIRMPKKNARGQWLNWSDTALPWMSIGYETQVPPISTLTFYNAIANNGRMMRPRFVKEVVKNGQVLMDFPPEAVKGHEQICKTKTLKEIQTILEHVVSQGLGKKAGSSSFKVAGKTGTAQMSKGAAGYKSGTTDYLLSFAGYFPADAPRYSCIVCIQKSGLPASGGGMSGVVFHHIAEGIMAQDIKLDIKDARDSASILVPDVKAGNILSADYVLTHLGIKTNADWSGSYADGNPIWGTATRQGNTMVVLKREKMYGRSRVPDVVGMGARDAVYLMESRSMRVWLHGRGSVVEQSVAPGSEVNKREICHLKLN</sequence>
<dbReference type="AlphaFoldDB" id="A0A0S2KHG5"/>
<evidence type="ECO:0000256" key="1">
    <source>
        <dbReference type="ARBA" id="ARBA00004370"/>
    </source>
</evidence>
<dbReference type="Pfam" id="PF03717">
    <property type="entry name" value="PBP_dimer"/>
    <property type="match status" value="1"/>
</dbReference>
<feature type="domain" description="PASTA" evidence="6">
    <location>
        <begin position="667"/>
        <end position="711"/>
    </location>
</feature>
<dbReference type="Proteomes" id="UP000056252">
    <property type="component" value="Chromosome"/>
</dbReference>
<dbReference type="GO" id="GO:0005886">
    <property type="term" value="C:plasma membrane"/>
    <property type="evidence" value="ECO:0007669"/>
    <property type="project" value="TreeGrafter"/>
</dbReference>
<dbReference type="CDD" id="cd06575">
    <property type="entry name" value="PASTA_Pbp2x-like_2"/>
    <property type="match status" value="1"/>
</dbReference>
<dbReference type="GO" id="GO:0004180">
    <property type="term" value="F:carboxypeptidase activity"/>
    <property type="evidence" value="ECO:0007669"/>
    <property type="project" value="UniProtKB-KW"/>
</dbReference>
<feature type="domain" description="Penicillin-binding protein dimerisation" evidence="5">
    <location>
        <begin position="56"/>
        <end position="213"/>
    </location>
</feature>
<evidence type="ECO:0000259" key="6">
    <source>
        <dbReference type="Pfam" id="PF03793"/>
    </source>
</evidence>
<dbReference type="InterPro" id="IPR005543">
    <property type="entry name" value="PASTA_dom"/>
</dbReference>
<keyword evidence="8" id="KW-1185">Reference proteome</keyword>
<evidence type="ECO:0000259" key="4">
    <source>
        <dbReference type="Pfam" id="PF00905"/>
    </source>
</evidence>
<keyword evidence="2" id="KW-0378">Hydrolase</keyword>
<dbReference type="KEGG" id="peo:AS203_00435"/>
<dbReference type="Gene3D" id="3.40.710.10">
    <property type="entry name" value="DD-peptidase/beta-lactamase superfamily"/>
    <property type="match status" value="1"/>
</dbReference>
<feature type="domain" description="Penicillin-binding protein transpeptidase" evidence="4">
    <location>
        <begin position="264"/>
        <end position="584"/>
    </location>
</feature>
<dbReference type="GO" id="GO:0071555">
    <property type="term" value="P:cell wall organization"/>
    <property type="evidence" value="ECO:0007669"/>
    <property type="project" value="TreeGrafter"/>
</dbReference>
<evidence type="ECO:0000256" key="2">
    <source>
        <dbReference type="ARBA" id="ARBA00022645"/>
    </source>
</evidence>
<dbReference type="Pfam" id="PF03793">
    <property type="entry name" value="PASTA"/>
    <property type="match status" value="1"/>
</dbReference>
<dbReference type="InterPro" id="IPR012338">
    <property type="entry name" value="Beta-lactam/transpept-like"/>
</dbReference>
<dbReference type="PANTHER" id="PTHR30627:SF1">
    <property type="entry name" value="PEPTIDOGLYCAN D,D-TRANSPEPTIDASE FTSI"/>
    <property type="match status" value="1"/>
</dbReference>
<dbReference type="RefSeq" id="WP_060544082.1">
    <property type="nucleotide sequence ID" value="NZ_CP013195.1"/>
</dbReference>
<dbReference type="SUPFAM" id="SSF56601">
    <property type="entry name" value="beta-lactamase/transpeptidase-like"/>
    <property type="match status" value="1"/>
</dbReference>
<dbReference type="SUPFAM" id="SSF54184">
    <property type="entry name" value="Penicillin-binding protein 2x (pbp-2x), c-terminal domain"/>
    <property type="match status" value="1"/>
</dbReference>
<dbReference type="InterPro" id="IPR005311">
    <property type="entry name" value="PBP_dimer"/>
</dbReference>
<evidence type="ECO:0000313" key="7">
    <source>
        <dbReference type="EMBL" id="ALO47760.1"/>
    </source>
</evidence>
<keyword evidence="3" id="KW-0472">Membrane</keyword>
<protein>
    <submittedName>
        <fullName evidence="7">Penicillin-binding protein</fullName>
    </submittedName>
</protein>
<proteinExistence type="predicted"/>
<gene>
    <name evidence="7" type="ORF">AS203_00435</name>
</gene>
<evidence type="ECO:0000259" key="5">
    <source>
        <dbReference type="Pfam" id="PF03717"/>
    </source>
</evidence>
<dbReference type="InterPro" id="IPR001460">
    <property type="entry name" value="PCN-bd_Tpept"/>
</dbReference>
<keyword evidence="2" id="KW-0121">Carboxypeptidase</keyword>
<dbReference type="SUPFAM" id="SSF56519">
    <property type="entry name" value="Penicillin binding protein dimerisation domain"/>
    <property type="match status" value="1"/>
</dbReference>
<dbReference type="Gene3D" id="3.90.1310.10">
    <property type="entry name" value="Penicillin-binding protein 2a (Domain 2)"/>
    <property type="match status" value="1"/>
</dbReference>
<dbReference type="eggNOG" id="COG0768">
    <property type="taxonomic scope" value="Bacteria"/>
</dbReference>
<dbReference type="Gene3D" id="3.30.450.330">
    <property type="match status" value="1"/>
</dbReference>
<reference evidence="8" key="1">
    <citation type="submission" date="2015-11" db="EMBL/GenBank/DDBJ databases">
        <authorList>
            <person name="Holder M.E."/>
            <person name="Ajami N.J."/>
            <person name="Petrosino J.F."/>
        </authorList>
    </citation>
    <scope>NUCLEOTIDE SEQUENCE [LARGE SCALE GENOMIC DNA]</scope>
    <source>
        <strain evidence="8">F0113</strain>
    </source>
</reference>
<dbReference type="InterPro" id="IPR036138">
    <property type="entry name" value="PBP_dimer_sf"/>
</dbReference>
<dbReference type="EMBL" id="CP013195">
    <property type="protein sequence ID" value="ALO47760.1"/>
    <property type="molecule type" value="Genomic_DNA"/>
</dbReference>
<evidence type="ECO:0000256" key="3">
    <source>
        <dbReference type="ARBA" id="ARBA00023136"/>
    </source>
</evidence>
<dbReference type="STRING" id="76123.AS203_00435"/>
<accession>A0A0S2KHG5</accession>
<dbReference type="Pfam" id="PF00905">
    <property type="entry name" value="Transpeptidase"/>
    <property type="match status" value="1"/>
</dbReference>
<name>A0A0S2KHG5_9BACT</name>
<organism evidence="7 8">
    <name type="scientific">Hoylesella enoeca</name>
    <dbReference type="NCBI Taxonomy" id="76123"/>
    <lineage>
        <taxon>Bacteria</taxon>
        <taxon>Pseudomonadati</taxon>
        <taxon>Bacteroidota</taxon>
        <taxon>Bacteroidia</taxon>
        <taxon>Bacteroidales</taxon>
        <taxon>Prevotellaceae</taxon>
        <taxon>Hoylesella</taxon>
    </lineage>
</organism>
<dbReference type="InterPro" id="IPR050515">
    <property type="entry name" value="Beta-lactam/transpept"/>
</dbReference>
<dbReference type="PANTHER" id="PTHR30627">
    <property type="entry name" value="PEPTIDOGLYCAN D,D-TRANSPEPTIDASE"/>
    <property type="match status" value="1"/>
</dbReference>
<dbReference type="OrthoDB" id="9804124at2"/>
<evidence type="ECO:0000313" key="8">
    <source>
        <dbReference type="Proteomes" id="UP000056252"/>
    </source>
</evidence>
<keyword evidence="2" id="KW-0645">Protease</keyword>
<dbReference type="GO" id="GO:0008658">
    <property type="term" value="F:penicillin binding"/>
    <property type="evidence" value="ECO:0007669"/>
    <property type="project" value="InterPro"/>
</dbReference>